<dbReference type="AlphaFoldDB" id="A0A4U1MMF4"/>
<gene>
    <name evidence="2" type="ORF">FBF83_06705</name>
</gene>
<name>A0A4U1MMF4_9BACL</name>
<keyword evidence="2" id="KW-0167">Capsid protein</keyword>
<dbReference type="Proteomes" id="UP000310541">
    <property type="component" value="Unassembled WGS sequence"/>
</dbReference>
<evidence type="ECO:0000256" key="1">
    <source>
        <dbReference type="SAM" id="MobiDB-lite"/>
    </source>
</evidence>
<proteinExistence type="predicted"/>
<keyword evidence="2" id="KW-0946">Virion</keyword>
<evidence type="ECO:0000313" key="3">
    <source>
        <dbReference type="Proteomes" id="UP000310541"/>
    </source>
</evidence>
<evidence type="ECO:0000313" key="2">
    <source>
        <dbReference type="EMBL" id="TKD72463.1"/>
    </source>
</evidence>
<protein>
    <submittedName>
        <fullName evidence="2">Spore coat protein</fullName>
    </submittedName>
</protein>
<reference evidence="2 3" key="1">
    <citation type="submission" date="2019-04" db="EMBL/GenBank/DDBJ databases">
        <title>Genome sequence of Bacillus hwajinpoensis strain Y2.</title>
        <authorList>
            <person name="Fair J.L."/>
            <person name="Maclea K.S."/>
        </authorList>
    </citation>
    <scope>NUCLEOTIDE SEQUENCE [LARGE SCALE GENOMIC DNA]</scope>
    <source>
        <strain evidence="2 3">Y2</strain>
    </source>
</reference>
<organism evidence="2 3">
    <name type="scientific">Guptibacillus hwajinpoensis</name>
    <dbReference type="NCBI Taxonomy" id="208199"/>
    <lineage>
        <taxon>Bacteria</taxon>
        <taxon>Bacillati</taxon>
        <taxon>Bacillota</taxon>
        <taxon>Bacilli</taxon>
        <taxon>Bacillales</taxon>
        <taxon>Guptibacillaceae</taxon>
        <taxon>Guptibacillus</taxon>
    </lineage>
</organism>
<sequence>MQANFSHMKDYIGHNVQINRGGPEKQFGELLDLQKDFLTVKGENDVVFYYHAAHLKSVTVNTKEELEVTVTPIPEEKVVTFAKADSFNELLQALQYSWVQINRGGPEKVEGALLSISEDHVILANDAELMHISMFHIKSVSNPVTTKQEEDSNENNDSNDNKDENQSNNEDTKEKSNQKKRTTSNNRNSSLFSNNWQPVQRRKSSSSKKGC</sequence>
<dbReference type="RefSeq" id="WP_136946314.1">
    <property type="nucleotide sequence ID" value="NZ_SWFM01000001.1"/>
</dbReference>
<feature type="compositionally biased region" description="Basic and acidic residues" evidence="1">
    <location>
        <begin position="159"/>
        <end position="177"/>
    </location>
</feature>
<feature type="compositionally biased region" description="Low complexity" evidence="1">
    <location>
        <begin position="184"/>
        <end position="195"/>
    </location>
</feature>
<dbReference type="OrthoDB" id="2452727at2"/>
<feature type="region of interest" description="Disordered" evidence="1">
    <location>
        <begin position="143"/>
        <end position="211"/>
    </location>
</feature>
<accession>A0A4U1MMF4</accession>
<dbReference type="EMBL" id="SWFM01000001">
    <property type="protein sequence ID" value="TKD72463.1"/>
    <property type="molecule type" value="Genomic_DNA"/>
</dbReference>
<feature type="compositionally biased region" description="Basic residues" evidence="1">
    <location>
        <begin position="200"/>
        <end position="211"/>
    </location>
</feature>
<comment type="caution">
    <text evidence="2">The sequence shown here is derived from an EMBL/GenBank/DDBJ whole genome shotgun (WGS) entry which is preliminary data.</text>
</comment>